<dbReference type="AlphaFoldDB" id="A0A0X3PYI3"/>
<dbReference type="InterPro" id="IPR053962">
    <property type="entry name" value="XRCC4_CC"/>
</dbReference>
<dbReference type="Pfam" id="PF21924">
    <property type="entry name" value="XRCC4_CC"/>
    <property type="match status" value="1"/>
</dbReference>
<dbReference type="PANTHER" id="PTHR28559:SF1">
    <property type="entry name" value="DNA REPAIR PROTEIN XRCC4"/>
    <property type="match status" value="1"/>
</dbReference>
<dbReference type="EMBL" id="GEEE01006304">
    <property type="protein sequence ID" value="JAP56921.1"/>
    <property type="molecule type" value="Transcribed_RNA"/>
</dbReference>
<comment type="similarity">
    <text evidence="1">Belongs to the paramyosin family.</text>
</comment>
<accession>A0A0X3PYI3</accession>
<name>A0A0X3PYI3_SCHSO</name>
<feature type="compositionally biased region" description="Acidic residues" evidence="3">
    <location>
        <begin position="237"/>
        <end position="248"/>
    </location>
</feature>
<evidence type="ECO:0000256" key="1">
    <source>
        <dbReference type="ARBA" id="ARBA00008447"/>
    </source>
</evidence>
<dbReference type="InterPro" id="IPR014751">
    <property type="entry name" value="XRCC4-like_C"/>
</dbReference>
<keyword evidence="2" id="KW-0175">Coiled coil</keyword>
<dbReference type="GO" id="GO:0006303">
    <property type="term" value="P:double-strand break repair via nonhomologous end joining"/>
    <property type="evidence" value="ECO:0007669"/>
    <property type="project" value="TreeGrafter"/>
</dbReference>
<gene>
    <name evidence="5" type="ORF">TR88121</name>
</gene>
<dbReference type="PANTHER" id="PTHR28559">
    <property type="entry name" value="DNA REPAIR PROTEIN XRCC4"/>
    <property type="match status" value="1"/>
</dbReference>
<evidence type="ECO:0000256" key="3">
    <source>
        <dbReference type="SAM" id="MobiDB-lite"/>
    </source>
</evidence>
<protein>
    <recommendedName>
        <fullName evidence="4">XRCC4 coiled-coil domain-containing protein</fullName>
    </recommendedName>
</protein>
<dbReference type="Gene3D" id="1.20.5.370">
    <property type="match status" value="1"/>
</dbReference>
<evidence type="ECO:0000259" key="4">
    <source>
        <dbReference type="Pfam" id="PF21924"/>
    </source>
</evidence>
<dbReference type="GO" id="GO:0005958">
    <property type="term" value="C:DNA-dependent protein kinase-DNA ligase 4 complex"/>
    <property type="evidence" value="ECO:0007669"/>
    <property type="project" value="TreeGrafter"/>
</dbReference>
<feature type="domain" description="XRCC4 coiled-coil" evidence="4">
    <location>
        <begin position="140"/>
        <end position="211"/>
    </location>
</feature>
<feature type="non-terminal residue" evidence="5">
    <location>
        <position position="1"/>
    </location>
</feature>
<feature type="region of interest" description="Disordered" evidence="3">
    <location>
        <begin position="215"/>
        <end position="284"/>
    </location>
</feature>
<dbReference type="GO" id="GO:0003677">
    <property type="term" value="F:DNA binding"/>
    <property type="evidence" value="ECO:0007669"/>
    <property type="project" value="InterPro"/>
</dbReference>
<feature type="coiled-coil region" evidence="2">
    <location>
        <begin position="151"/>
        <end position="178"/>
    </location>
</feature>
<evidence type="ECO:0000256" key="2">
    <source>
        <dbReference type="SAM" id="Coils"/>
    </source>
</evidence>
<dbReference type="SUPFAM" id="SSF58022">
    <property type="entry name" value="XRCC4, C-terminal oligomerization domain"/>
    <property type="match status" value="1"/>
</dbReference>
<dbReference type="GO" id="GO:0006310">
    <property type="term" value="P:DNA recombination"/>
    <property type="evidence" value="ECO:0007669"/>
    <property type="project" value="InterPro"/>
</dbReference>
<proteinExistence type="inferred from homology"/>
<sequence>EASRKEERVVCSQVALSFETSSSMLLFSIRTVEEATLLIFSDQPDCFRICAVADASYWEASFDLTEVIRQFPMKGSPESADYISELVAAFDDQTSQTASFAFSTAGPEARVTWSQSLADGIKVLKGEFCLKKVGSLEVSVRQVLGLCKDCLSSQRQEISDLRKENSELRSVAETAVQKYSDVIVEASRKEEHLYAVFAALLNAKKAKIRALKEAGGPTTAKKMKEEHSPSTMQEGLAFDDCDAPEAGDGDFASVPQLSTKGLTEKLSKHSPRKPMTARIRKPLPPAVIGEEISLEDLA</sequence>
<dbReference type="InterPro" id="IPR010585">
    <property type="entry name" value="DNA_repair_prot_XRCC4"/>
</dbReference>
<dbReference type="GO" id="GO:0010165">
    <property type="term" value="P:response to X-ray"/>
    <property type="evidence" value="ECO:0007669"/>
    <property type="project" value="TreeGrafter"/>
</dbReference>
<dbReference type="GO" id="GO:0032807">
    <property type="term" value="C:DNA ligase IV complex"/>
    <property type="evidence" value="ECO:0007669"/>
    <property type="project" value="TreeGrafter"/>
</dbReference>
<reference evidence="5" key="1">
    <citation type="submission" date="2016-01" db="EMBL/GenBank/DDBJ databases">
        <title>Reference transcriptome for the parasite Schistocephalus solidus: insights into the molecular evolution of parasitism.</title>
        <authorList>
            <person name="Hebert F.O."/>
            <person name="Grambauer S."/>
            <person name="Barber I."/>
            <person name="Landry C.R."/>
            <person name="Aubin-Horth N."/>
        </authorList>
    </citation>
    <scope>NUCLEOTIDE SEQUENCE</scope>
</reference>
<organism evidence="5">
    <name type="scientific">Schistocephalus solidus</name>
    <name type="common">Tapeworm</name>
    <dbReference type="NCBI Taxonomy" id="70667"/>
    <lineage>
        <taxon>Eukaryota</taxon>
        <taxon>Metazoa</taxon>
        <taxon>Spiralia</taxon>
        <taxon>Lophotrochozoa</taxon>
        <taxon>Platyhelminthes</taxon>
        <taxon>Cestoda</taxon>
        <taxon>Eucestoda</taxon>
        <taxon>Diphyllobothriidea</taxon>
        <taxon>Diphyllobothriidae</taxon>
        <taxon>Schistocephalus</taxon>
    </lineage>
</organism>
<evidence type="ECO:0000313" key="5">
    <source>
        <dbReference type="EMBL" id="JAP56921.1"/>
    </source>
</evidence>